<dbReference type="Proteomes" id="UP000076722">
    <property type="component" value="Unassembled WGS sequence"/>
</dbReference>
<protein>
    <submittedName>
        <fullName evidence="1">Uncharacterized protein</fullName>
    </submittedName>
</protein>
<name>A0A164NP22_9AGAM</name>
<organism evidence="1 2">
    <name type="scientific">Sistotremastrum niveocremeum HHB9708</name>
    <dbReference type="NCBI Taxonomy" id="1314777"/>
    <lineage>
        <taxon>Eukaryota</taxon>
        <taxon>Fungi</taxon>
        <taxon>Dikarya</taxon>
        <taxon>Basidiomycota</taxon>
        <taxon>Agaricomycotina</taxon>
        <taxon>Agaricomycetes</taxon>
        <taxon>Sistotremastrales</taxon>
        <taxon>Sistotremastraceae</taxon>
        <taxon>Sertulicium</taxon>
        <taxon>Sertulicium niveocremeum</taxon>
    </lineage>
</organism>
<keyword evidence="2" id="KW-1185">Reference proteome</keyword>
<gene>
    <name evidence="1" type="ORF">SISNIDRAFT_470638</name>
</gene>
<dbReference type="AlphaFoldDB" id="A0A164NP22"/>
<accession>A0A164NP22</accession>
<proteinExistence type="predicted"/>
<evidence type="ECO:0000313" key="2">
    <source>
        <dbReference type="Proteomes" id="UP000076722"/>
    </source>
</evidence>
<evidence type="ECO:0000313" key="1">
    <source>
        <dbReference type="EMBL" id="KZS87893.1"/>
    </source>
</evidence>
<reference evidence="1 2" key="1">
    <citation type="journal article" date="2016" name="Mol. Biol. Evol.">
        <title>Comparative Genomics of Early-Diverging Mushroom-Forming Fungi Provides Insights into the Origins of Lignocellulose Decay Capabilities.</title>
        <authorList>
            <person name="Nagy L.G."/>
            <person name="Riley R."/>
            <person name="Tritt A."/>
            <person name="Adam C."/>
            <person name="Daum C."/>
            <person name="Floudas D."/>
            <person name="Sun H."/>
            <person name="Yadav J.S."/>
            <person name="Pangilinan J."/>
            <person name="Larsson K.H."/>
            <person name="Matsuura K."/>
            <person name="Barry K."/>
            <person name="Labutti K."/>
            <person name="Kuo R."/>
            <person name="Ohm R.A."/>
            <person name="Bhattacharya S.S."/>
            <person name="Shirouzu T."/>
            <person name="Yoshinaga Y."/>
            <person name="Martin F.M."/>
            <person name="Grigoriev I.V."/>
            <person name="Hibbett D.S."/>
        </authorList>
    </citation>
    <scope>NUCLEOTIDE SEQUENCE [LARGE SCALE GENOMIC DNA]</scope>
    <source>
        <strain evidence="1 2">HHB9708</strain>
    </source>
</reference>
<sequence>MPAIFQNCTHLAIQHTSTDISPLSYVLSLAPTVTHFALLYTFPRIYGLRNAEAFFAKNSHLTIIVLAQFIKKDIVDAWEKEGITSYQLPSHKFEAMDARVALIEILRYLPSPSTNWSALAKRSLNIWDLGRMRLEELAAQKRELSHS</sequence>
<dbReference type="EMBL" id="KV419443">
    <property type="protein sequence ID" value="KZS87893.1"/>
    <property type="molecule type" value="Genomic_DNA"/>
</dbReference>